<protein>
    <submittedName>
        <fullName evidence="2">Glycosyltransferase</fullName>
    </submittedName>
</protein>
<dbReference type="AlphaFoldDB" id="A0A832MND5"/>
<dbReference type="Gene3D" id="3.90.550.10">
    <property type="entry name" value="Spore Coat Polysaccharide Biosynthesis Protein SpsA, Chain A"/>
    <property type="match status" value="1"/>
</dbReference>
<name>A0A832MND5_UNCEI</name>
<proteinExistence type="predicted"/>
<dbReference type="GO" id="GO:0016740">
    <property type="term" value="F:transferase activity"/>
    <property type="evidence" value="ECO:0007669"/>
    <property type="project" value="UniProtKB-KW"/>
</dbReference>
<keyword evidence="2" id="KW-0808">Transferase</keyword>
<feature type="domain" description="Glycosyltransferase 2-like" evidence="1">
    <location>
        <begin position="4"/>
        <end position="109"/>
    </location>
</feature>
<dbReference type="Pfam" id="PF00535">
    <property type="entry name" value="Glycos_transf_2"/>
    <property type="match status" value="1"/>
</dbReference>
<dbReference type="InterPro" id="IPR050834">
    <property type="entry name" value="Glycosyltransf_2"/>
</dbReference>
<dbReference type="InterPro" id="IPR001173">
    <property type="entry name" value="Glyco_trans_2-like"/>
</dbReference>
<dbReference type="PANTHER" id="PTHR43685">
    <property type="entry name" value="GLYCOSYLTRANSFERASE"/>
    <property type="match status" value="1"/>
</dbReference>
<evidence type="ECO:0000313" key="2">
    <source>
        <dbReference type="EMBL" id="HGZ44601.1"/>
    </source>
</evidence>
<comment type="caution">
    <text evidence="2">The sequence shown here is derived from an EMBL/GenBank/DDBJ whole genome shotgun (WGS) entry which is preliminary data.</text>
</comment>
<reference evidence="2" key="1">
    <citation type="journal article" date="2020" name="mSystems">
        <title>Genome- and Community-Level Interaction Insights into Carbon Utilization and Element Cycling Functions of Hydrothermarchaeota in Hydrothermal Sediment.</title>
        <authorList>
            <person name="Zhou Z."/>
            <person name="Liu Y."/>
            <person name="Xu W."/>
            <person name="Pan J."/>
            <person name="Luo Z.H."/>
            <person name="Li M."/>
        </authorList>
    </citation>
    <scope>NUCLEOTIDE SEQUENCE [LARGE SCALE GENOMIC DNA]</scope>
    <source>
        <strain evidence="2">SpSt-381</strain>
    </source>
</reference>
<dbReference type="PANTHER" id="PTHR43685:SF2">
    <property type="entry name" value="GLYCOSYLTRANSFERASE 2-LIKE DOMAIN-CONTAINING PROTEIN"/>
    <property type="match status" value="1"/>
</dbReference>
<sequence length="320" mass="34970">MRVSALLTCWNAAWCIERALDSVFAQTRPADEVLVSDDGSTDDTVARIEARYGDRVRVLRLPHRGLTPSRRAAIEASTGDWFALLDADDVWLPEKLERQIALAGRHPQARWLVSDAAYVTETEVLRASWLSAYFTPVTERAGDLLPLLVERSFALPSGCLIERAAYDAVGGFDVAIPYSQDYDLFLKLAARFHGAVGAEPLLRYYASPGQLSRRMEERYRDDLALMRAVAAGKLRDDPAIRRAGARRAAETAYRLGLLLLRAGRFDEARPLLREAAAGDTPLSWRLTALAGTALPAAVLRRVMRSHRAGGPSAGAGAAGG</sequence>
<gene>
    <name evidence="2" type="ORF">ENR23_14555</name>
</gene>
<dbReference type="EMBL" id="DSQF01000030">
    <property type="protein sequence ID" value="HGZ44601.1"/>
    <property type="molecule type" value="Genomic_DNA"/>
</dbReference>
<dbReference type="SUPFAM" id="SSF53448">
    <property type="entry name" value="Nucleotide-diphospho-sugar transferases"/>
    <property type="match status" value="1"/>
</dbReference>
<dbReference type="InterPro" id="IPR029044">
    <property type="entry name" value="Nucleotide-diphossugar_trans"/>
</dbReference>
<evidence type="ECO:0000259" key="1">
    <source>
        <dbReference type="Pfam" id="PF00535"/>
    </source>
</evidence>
<organism evidence="2">
    <name type="scientific">Eiseniibacteriota bacterium</name>
    <dbReference type="NCBI Taxonomy" id="2212470"/>
    <lineage>
        <taxon>Bacteria</taxon>
        <taxon>Candidatus Eiseniibacteriota</taxon>
    </lineage>
</organism>
<accession>A0A832MND5</accession>